<dbReference type="Pfam" id="PF07648">
    <property type="entry name" value="Kazal_2"/>
    <property type="match status" value="1"/>
</dbReference>
<feature type="domain" description="Kazal-like" evidence="2">
    <location>
        <begin position="66"/>
        <end position="114"/>
    </location>
</feature>
<protein>
    <submittedName>
        <fullName evidence="3">(diamondback moth) hypothetical protein</fullName>
    </submittedName>
</protein>
<dbReference type="PANTHER" id="PTHR21131:SF0">
    <property type="entry name" value="GEO10195P1-RELATED"/>
    <property type="match status" value="1"/>
</dbReference>
<feature type="domain" description="Kazal-like" evidence="2">
    <location>
        <begin position="211"/>
        <end position="268"/>
    </location>
</feature>
<dbReference type="PROSITE" id="PS51465">
    <property type="entry name" value="KAZAL_2"/>
    <property type="match status" value="7"/>
</dbReference>
<evidence type="ECO:0000313" key="3">
    <source>
        <dbReference type="EMBL" id="CAG9129521.1"/>
    </source>
</evidence>
<dbReference type="InterPro" id="IPR053265">
    <property type="entry name" value="Serpin"/>
</dbReference>
<dbReference type="SUPFAM" id="SSF100895">
    <property type="entry name" value="Kazal-type serine protease inhibitors"/>
    <property type="match status" value="7"/>
</dbReference>
<reference evidence="3" key="1">
    <citation type="submission" date="2020-11" db="EMBL/GenBank/DDBJ databases">
        <authorList>
            <person name="Whiteford S."/>
        </authorList>
    </citation>
    <scope>NUCLEOTIDE SEQUENCE</scope>
</reference>
<dbReference type="EMBL" id="CAJHNJ030000038">
    <property type="protein sequence ID" value="CAG9129521.1"/>
    <property type="molecule type" value="Genomic_DNA"/>
</dbReference>
<gene>
    <name evidence="3" type="ORF">PLXY2_LOCUS9570</name>
</gene>
<dbReference type="CDD" id="cd00104">
    <property type="entry name" value="KAZAL_FS"/>
    <property type="match status" value="7"/>
</dbReference>
<dbReference type="Pfam" id="PF00050">
    <property type="entry name" value="Kazal_1"/>
    <property type="match status" value="6"/>
</dbReference>
<evidence type="ECO:0000259" key="2">
    <source>
        <dbReference type="PROSITE" id="PS51465"/>
    </source>
</evidence>
<proteinExistence type="predicted"/>
<accession>A0A8S4FPK0</accession>
<comment type="caution">
    <text evidence="3">The sequence shown here is derived from an EMBL/GenBank/DDBJ whole genome shotgun (WGS) entry which is preliminary data.</text>
</comment>
<feature type="domain" description="Kazal-like" evidence="2">
    <location>
        <begin position="280"/>
        <end position="337"/>
    </location>
</feature>
<keyword evidence="4" id="KW-1185">Reference proteome</keyword>
<dbReference type="PANTHER" id="PTHR21131">
    <property type="entry name" value="SERINE-TYPE ENDOPEPTIDASE INHIBITOR"/>
    <property type="match status" value="1"/>
</dbReference>
<dbReference type="PROSITE" id="PS00282">
    <property type="entry name" value="KAZAL_1"/>
    <property type="match status" value="5"/>
</dbReference>
<dbReference type="GO" id="GO:0005615">
    <property type="term" value="C:extracellular space"/>
    <property type="evidence" value="ECO:0007669"/>
    <property type="project" value="TreeGrafter"/>
</dbReference>
<feature type="signal peptide" evidence="1">
    <location>
        <begin position="1"/>
        <end position="17"/>
    </location>
</feature>
<evidence type="ECO:0000313" key="4">
    <source>
        <dbReference type="Proteomes" id="UP000653454"/>
    </source>
</evidence>
<feature type="chain" id="PRO_5035799452" evidence="1">
    <location>
        <begin position="18"/>
        <end position="462"/>
    </location>
</feature>
<evidence type="ECO:0000256" key="1">
    <source>
        <dbReference type="SAM" id="SignalP"/>
    </source>
</evidence>
<dbReference type="InterPro" id="IPR036058">
    <property type="entry name" value="Kazal_dom_sf"/>
</dbReference>
<feature type="domain" description="Kazal-like" evidence="2">
    <location>
        <begin position="406"/>
        <end position="455"/>
    </location>
</feature>
<organism evidence="3 4">
    <name type="scientific">Plutella xylostella</name>
    <name type="common">Diamondback moth</name>
    <name type="synonym">Plutella maculipennis</name>
    <dbReference type="NCBI Taxonomy" id="51655"/>
    <lineage>
        <taxon>Eukaryota</taxon>
        <taxon>Metazoa</taxon>
        <taxon>Ecdysozoa</taxon>
        <taxon>Arthropoda</taxon>
        <taxon>Hexapoda</taxon>
        <taxon>Insecta</taxon>
        <taxon>Pterygota</taxon>
        <taxon>Neoptera</taxon>
        <taxon>Endopterygota</taxon>
        <taxon>Lepidoptera</taxon>
        <taxon>Glossata</taxon>
        <taxon>Ditrysia</taxon>
        <taxon>Yponomeutoidea</taxon>
        <taxon>Plutellidae</taxon>
        <taxon>Plutella</taxon>
    </lineage>
</organism>
<dbReference type="Proteomes" id="UP000653454">
    <property type="component" value="Unassembled WGS sequence"/>
</dbReference>
<feature type="domain" description="Kazal-like" evidence="2">
    <location>
        <begin position="16"/>
        <end position="65"/>
    </location>
</feature>
<dbReference type="AlphaFoldDB" id="A0A8S4FPK0"/>
<feature type="domain" description="Kazal-like" evidence="2">
    <location>
        <begin position="134"/>
        <end position="191"/>
    </location>
</feature>
<dbReference type="SMART" id="SM00280">
    <property type="entry name" value="KAZAL"/>
    <property type="match status" value="7"/>
</dbReference>
<sequence>MIRQLALTVLLAAAARSAPTLCEICPADKAPVCGSDQVTYYNGCVLTYCQNNPSVVVLHQGYCAGSTNPDPCLCSEKYQPICGTDGNTYGNECKLRCHKSRVRVEKAYDGWCGSQYPQVQVAEPNGVQVADANGVQVAENSDPCTCTRSYKPVCGSNGETYNNECLLNCVAATDTQASSPVAKIHDGPCGSPSSQVQVANSNGVQVVDANGVQVAENSDPCTCTRNFKPVCGSNGETYNNECLLNCVAATDAMARSPVAKVHDGPCLPAGSQVIVADANGVQVAENSDPCTCTRSYKPVCGSNGETYNNECLLNCVAATDMTASSPVAKIHDGPCLPAGSHVIVADANGVQVAENSADPCTCTRAYKPVCGTNGETYNNECLLNCVASTSSGVALKHVGACGSDHVAPSNKCDCGRDLEPVCGSNGVMYNNKCLFDCALTWNTGMTVVHPSRCGPPPPCCKP</sequence>
<name>A0A8S4FPK0_PLUXY</name>
<feature type="domain" description="Kazal-like" evidence="2">
    <location>
        <begin position="354"/>
        <end position="403"/>
    </location>
</feature>
<dbReference type="InterPro" id="IPR002350">
    <property type="entry name" value="Kazal_dom"/>
</dbReference>
<dbReference type="Gene3D" id="3.30.60.30">
    <property type="match status" value="7"/>
</dbReference>
<keyword evidence="1" id="KW-0732">Signal</keyword>